<reference evidence="1 2" key="1">
    <citation type="submission" date="2022-06" db="EMBL/GenBank/DDBJ databases">
        <title>Haloarcula sp. a new haloarchaeum isolate from saline soil.</title>
        <authorList>
            <person name="Strakova D."/>
            <person name="Galisteo C."/>
            <person name="Sanchez-Porro C."/>
            <person name="Ventosa A."/>
        </authorList>
    </citation>
    <scope>NUCLEOTIDE SEQUENCE [LARGE SCALE GENOMIC DNA]</scope>
    <source>
        <strain evidence="1 2">S1AR25-5A</strain>
    </source>
</reference>
<proteinExistence type="predicted"/>
<sequence>MKRGGIAVVTDSGHDIDDAQFPKKRTEDGHELLATVDVDWQQTMLGGQQVAHGRIAEESTAEIKTTRIRTDGGVEVDREETDVVPQATEFAHVPGEFLVTESTQDDFADRLMETATDATIHRAQVDLESFAAAHPNADPWMGWFRASDGPIDSGAAYGDIDSEPDLAEFIHSNENSQLGLTNLKYDGRLLKLVLSESGWIAIYDPKDMDTIEFTRFIHDEVLPHTSPKLMS</sequence>
<name>A0AAE4F293_9EURY</name>
<accession>A0AAE4F293</accession>
<evidence type="ECO:0000313" key="2">
    <source>
        <dbReference type="Proteomes" id="UP001253439"/>
    </source>
</evidence>
<evidence type="ECO:0000313" key="1">
    <source>
        <dbReference type="EMBL" id="MDS0223629.1"/>
    </source>
</evidence>
<gene>
    <name evidence="1" type="ORF">NDI54_20005</name>
</gene>
<dbReference type="EMBL" id="JAMQOM010000020">
    <property type="protein sequence ID" value="MDS0223629.1"/>
    <property type="molecule type" value="Genomic_DNA"/>
</dbReference>
<comment type="caution">
    <text evidence="1">The sequence shown here is derived from an EMBL/GenBank/DDBJ whole genome shotgun (WGS) entry which is preliminary data.</text>
</comment>
<dbReference type="Proteomes" id="UP001253439">
    <property type="component" value="Unassembled WGS sequence"/>
</dbReference>
<dbReference type="RefSeq" id="WP_310898156.1">
    <property type="nucleotide sequence ID" value="NZ_JAMQOM010000020.1"/>
</dbReference>
<protein>
    <submittedName>
        <fullName evidence="1">Uncharacterized protein</fullName>
    </submittedName>
</protein>
<organism evidence="1 2">
    <name type="scientific">Haloarcula terrestris</name>
    <dbReference type="NCBI Taxonomy" id="2950533"/>
    <lineage>
        <taxon>Archaea</taxon>
        <taxon>Methanobacteriati</taxon>
        <taxon>Methanobacteriota</taxon>
        <taxon>Stenosarchaea group</taxon>
        <taxon>Halobacteria</taxon>
        <taxon>Halobacteriales</taxon>
        <taxon>Haloarculaceae</taxon>
        <taxon>Haloarcula</taxon>
    </lineage>
</organism>
<dbReference type="AlphaFoldDB" id="A0AAE4F293"/>
<keyword evidence="2" id="KW-1185">Reference proteome</keyword>